<organism evidence="2 3">
    <name type="scientific">Alkalihalophilus marmarensis DSM 21297</name>
    <dbReference type="NCBI Taxonomy" id="1188261"/>
    <lineage>
        <taxon>Bacteria</taxon>
        <taxon>Bacillati</taxon>
        <taxon>Bacillota</taxon>
        <taxon>Bacilli</taxon>
        <taxon>Bacillales</taxon>
        <taxon>Bacillaceae</taxon>
        <taxon>Alkalihalophilus</taxon>
    </lineage>
</organism>
<dbReference type="AlphaFoldDB" id="U6SSZ1"/>
<dbReference type="EMBL" id="ATAE01000018">
    <property type="protein sequence ID" value="ERN53766.1"/>
    <property type="molecule type" value="Genomic_DNA"/>
</dbReference>
<feature type="transmembrane region" description="Helical" evidence="1">
    <location>
        <begin position="7"/>
        <end position="28"/>
    </location>
</feature>
<name>U6SSZ1_9BACI</name>
<keyword evidence="1" id="KW-0812">Transmembrane</keyword>
<keyword evidence="1" id="KW-1133">Transmembrane helix</keyword>
<sequence>MKLVIQACIASLIIHVVYFMGTLGMGYLQTKVYEPNLESQWENVHYLQSEVGFGVVVIPPFLYAFTFLGMAIISGVIIFFFKRSATKE</sequence>
<accession>U6SSZ1</accession>
<comment type="caution">
    <text evidence="2">The sequence shown here is derived from an EMBL/GenBank/DDBJ whole genome shotgun (WGS) entry which is preliminary data.</text>
</comment>
<keyword evidence="3" id="KW-1185">Reference proteome</keyword>
<dbReference type="Proteomes" id="UP000017170">
    <property type="component" value="Unassembled WGS sequence"/>
</dbReference>
<evidence type="ECO:0000313" key="3">
    <source>
        <dbReference type="Proteomes" id="UP000017170"/>
    </source>
</evidence>
<protein>
    <recommendedName>
        <fullName evidence="4">Menaquinol-cytochrome c reductase cytochrome b subunit</fullName>
    </recommendedName>
</protein>
<evidence type="ECO:0008006" key="4">
    <source>
        <dbReference type="Google" id="ProtNLM"/>
    </source>
</evidence>
<feature type="transmembrane region" description="Helical" evidence="1">
    <location>
        <begin position="61"/>
        <end position="81"/>
    </location>
</feature>
<evidence type="ECO:0000256" key="1">
    <source>
        <dbReference type="SAM" id="Phobius"/>
    </source>
</evidence>
<dbReference type="PATRIC" id="fig|1188261.3.peg.1336"/>
<dbReference type="RefSeq" id="WP_022627668.1">
    <property type="nucleotide sequence ID" value="NZ_ATAE01000018.1"/>
</dbReference>
<keyword evidence="1" id="KW-0472">Membrane</keyword>
<gene>
    <name evidence="2" type="ORF">A33I_09820</name>
</gene>
<proteinExistence type="predicted"/>
<reference evidence="2 3" key="1">
    <citation type="journal article" date="2013" name="Genome Announc.">
        <title>Genome Sequence of the Extreme Obligate Alkaliphile Bacillus marmarensis Strain DSM 21297.</title>
        <authorList>
            <person name="Wernick D.G."/>
            <person name="Choi K.Y."/>
            <person name="Tat C.A."/>
            <person name="Lafontaine Rivera J.G."/>
            <person name="Liao J.C."/>
        </authorList>
    </citation>
    <scope>NUCLEOTIDE SEQUENCE [LARGE SCALE GENOMIC DNA]</scope>
    <source>
        <strain evidence="2 3">DSM 21297</strain>
    </source>
</reference>
<evidence type="ECO:0000313" key="2">
    <source>
        <dbReference type="EMBL" id="ERN53766.1"/>
    </source>
</evidence>